<dbReference type="InterPro" id="IPR002347">
    <property type="entry name" value="SDR_fam"/>
</dbReference>
<name>A0A1Y2IT57_TRAC3</name>
<dbReference type="OrthoDB" id="10253736at2759"/>
<dbReference type="PANTHER" id="PTHR24321">
    <property type="entry name" value="DEHYDROGENASES, SHORT CHAIN"/>
    <property type="match status" value="1"/>
</dbReference>
<dbReference type="Pfam" id="PF13561">
    <property type="entry name" value="adh_short_C2"/>
    <property type="match status" value="1"/>
</dbReference>
<dbReference type="PRINTS" id="PR00081">
    <property type="entry name" value="GDHRDH"/>
</dbReference>
<sequence>MDLGLQNVHVLITGASGGIGLATVRKFLQVGARVTAHYNTKAAPLEPLLSEFGAARIRALQADLTREADVEQLFASAAEGPEGFGPVQVVVINHAYYEARDVPIARMTLEQWESTFSTNLTSSFLVARQFLRGLEKAADHAKEKAAIVLIGSTAGKYGEAGHADYSATKSAMMYGLCLSLKNEIVKIAPKGRVNAIAPGWVKTPMAEESLKDPNVVYRALATTPLKKVATPEDIAGQVVVMSSPSLSGHITGQVLMIEGGMEGRLLNERSDLGL</sequence>
<evidence type="ECO:0000256" key="1">
    <source>
        <dbReference type="ARBA" id="ARBA00006484"/>
    </source>
</evidence>
<gene>
    <name evidence="5" type="ORF">PYCCODRAFT_1444357</name>
</gene>
<dbReference type="AlphaFoldDB" id="A0A1Y2IT57"/>
<evidence type="ECO:0000256" key="3">
    <source>
        <dbReference type="ARBA" id="ARBA00023027"/>
    </source>
</evidence>
<dbReference type="InterPro" id="IPR036291">
    <property type="entry name" value="NAD(P)-bd_dom_sf"/>
</dbReference>
<organism evidence="5 6">
    <name type="scientific">Trametes coccinea (strain BRFM310)</name>
    <name type="common">Pycnoporus coccineus</name>
    <dbReference type="NCBI Taxonomy" id="1353009"/>
    <lineage>
        <taxon>Eukaryota</taxon>
        <taxon>Fungi</taxon>
        <taxon>Dikarya</taxon>
        <taxon>Basidiomycota</taxon>
        <taxon>Agaricomycotina</taxon>
        <taxon>Agaricomycetes</taxon>
        <taxon>Polyporales</taxon>
        <taxon>Polyporaceae</taxon>
        <taxon>Trametes</taxon>
    </lineage>
</organism>
<dbReference type="SUPFAM" id="SSF51735">
    <property type="entry name" value="NAD(P)-binding Rossmann-fold domains"/>
    <property type="match status" value="1"/>
</dbReference>
<keyword evidence="6" id="KW-1185">Reference proteome</keyword>
<dbReference type="STRING" id="1353009.A0A1Y2IT57"/>
<keyword evidence="3" id="KW-0520">NAD</keyword>
<reference evidence="5 6" key="1">
    <citation type="journal article" date="2015" name="Biotechnol. Biofuels">
        <title>Enhanced degradation of softwood versus hardwood by the white-rot fungus Pycnoporus coccineus.</title>
        <authorList>
            <person name="Couturier M."/>
            <person name="Navarro D."/>
            <person name="Chevret D."/>
            <person name="Henrissat B."/>
            <person name="Piumi F."/>
            <person name="Ruiz-Duenas F.J."/>
            <person name="Martinez A.T."/>
            <person name="Grigoriev I.V."/>
            <person name="Riley R."/>
            <person name="Lipzen A."/>
            <person name="Berrin J.G."/>
            <person name="Master E.R."/>
            <person name="Rosso M.N."/>
        </authorList>
    </citation>
    <scope>NUCLEOTIDE SEQUENCE [LARGE SCALE GENOMIC DNA]</scope>
    <source>
        <strain evidence="5 6">BRFM310</strain>
    </source>
</reference>
<proteinExistence type="inferred from homology"/>
<comment type="similarity">
    <text evidence="1">Belongs to the short-chain dehydrogenases/reductases (SDR) family.</text>
</comment>
<dbReference type="Proteomes" id="UP000193067">
    <property type="component" value="Unassembled WGS sequence"/>
</dbReference>
<feature type="domain" description="Ketoreductase" evidence="4">
    <location>
        <begin position="8"/>
        <end position="207"/>
    </location>
</feature>
<dbReference type="SMART" id="SM00822">
    <property type="entry name" value="PKS_KR"/>
    <property type="match status" value="1"/>
</dbReference>
<keyword evidence="2" id="KW-0560">Oxidoreductase</keyword>
<evidence type="ECO:0000259" key="4">
    <source>
        <dbReference type="SMART" id="SM00822"/>
    </source>
</evidence>
<dbReference type="EMBL" id="KZ084099">
    <property type="protein sequence ID" value="OSD03814.1"/>
    <property type="molecule type" value="Genomic_DNA"/>
</dbReference>
<evidence type="ECO:0000313" key="6">
    <source>
        <dbReference type="Proteomes" id="UP000193067"/>
    </source>
</evidence>
<protein>
    <submittedName>
        <fullName evidence="5">NAD-P-binding protein</fullName>
    </submittedName>
</protein>
<dbReference type="Gene3D" id="3.40.50.720">
    <property type="entry name" value="NAD(P)-binding Rossmann-like Domain"/>
    <property type="match status" value="1"/>
</dbReference>
<dbReference type="PANTHER" id="PTHR24321:SF8">
    <property type="entry name" value="ESTRADIOL 17-BETA-DEHYDROGENASE 8-RELATED"/>
    <property type="match status" value="1"/>
</dbReference>
<dbReference type="InterPro" id="IPR057326">
    <property type="entry name" value="KR_dom"/>
</dbReference>
<evidence type="ECO:0000256" key="2">
    <source>
        <dbReference type="ARBA" id="ARBA00023002"/>
    </source>
</evidence>
<accession>A0A1Y2IT57</accession>
<evidence type="ECO:0000313" key="5">
    <source>
        <dbReference type="EMBL" id="OSD03814.1"/>
    </source>
</evidence>
<dbReference type="CDD" id="cd05233">
    <property type="entry name" value="SDR_c"/>
    <property type="match status" value="1"/>
</dbReference>
<dbReference type="GO" id="GO:0016491">
    <property type="term" value="F:oxidoreductase activity"/>
    <property type="evidence" value="ECO:0007669"/>
    <property type="project" value="UniProtKB-KW"/>
</dbReference>